<dbReference type="Proteomes" id="UP000298438">
    <property type="component" value="Unassembled WGS sequence"/>
</dbReference>
<dbReference type="Pfam" id="PF01035">
    <property type="entry name" value="DNA_binding_1"/>
    <property type="match status" value="1"/>
</dbReference>
<dbReference type="Pfam" id="PF03473">
    <property type="entry name" value="MOSC"/>
    <property type="match status" value="1"/>
</dbReference>
<evidence type="ECO:0000256" key="1">
    <source>
        <dbReference type="ARBA" id="ARBA00022763"/>
    </source>
</evidence>
<dbReference type="RefSeq" id="WP_135206839.1">
    <property type="nucleotide sequence ID" value="NZ_SPVF01000117.1"/>
</dbReference>
<gene>
    <name evidence="3" type="ORF">E4L96_08775</name>
</gene>
<dbReference type="OrthoDB" id="1550913at2"/>
<evidence type="ECO:0000259" key="2">
    <source>
        <dbReference type="PROSITE" id="PS51340"/>
    </source>
</evidence>
<dbReference type="InterPro" id="IPR036217">
    <property type="entry name" value="MethylDNA_cys_MeTrfase_DNAb"/>
</dbReference>
<dbReference type="EMBL" id="SPVF01000117">
    <property type="protein sequence ID" value="TFW21574.1"/>
    <property type="molecule type" value="Genomic_DNA"/>
</dbReference>
<dbReference type="PROSITE" id="PS51340">
    <property type="entry name" value="MOSC"/>
    <property type="match status" value="1"/>
</dbReference>
<dbReference type="AlphaFoldDB" id="A0A4Y9SEV7"/>
<dbReference type="InterPro" id="IPR014048">
    <property type="entry name" value="MethylDNA_cys_MeTrfase_DNA-bd"/>
</dbReference>
<sequence length="261" mass="28145">MSSLSTTGVVRHLYRKIQHGQPMQESVPGTAITCVAGLGIVEDAHANRLSPRQILITSEAELEELGIPPGALRENMVIAVQDPALLRPGSAILTSGGVEIALTMYCEACARIRSVIPDLKRMFHRRGVLGRIVAGGVLAPGDGLSLVAAKYPSWPDSPLSRFHQFVSMIPPGRVLRYRDVAIGMGVADSFVRAMPGYIRRSVGHGLPLHRIVTATGALPHIVPMQEQLLAAEGVVRRVPDLPGVQSVDLLTYLWQGEPNNH</sequence>
<reference evidence="3 4" key="1">
    <citation type="submission" date="2019-03" db="EMBL/GenBank/DDBJ databases">
        <title>Draft Genome Sequence of Massilia arenosa sp. nov., a Novel Massilia Species Isolated from a Sandy-loam Maize Soil.</title>
        <authorList>
            <person name="Raths R."/>
            <person name="Peta V."/>
            <person name="Bucking H."/>
        </authorList>
    </citation>
    <scope>NUCLEOTIDE SEQUENCE [LARGE SCALE GENOMIC DNA]</scope>
    <source>
        <strain evidence="3 4">MC02</strain>
    </source>
</reference>
<feature type="domain" description="MOSC" evidence="2">
    <location>
        <begin position="21"/>
        <end position="147"/>
    </location>
</feature>
<accession>A0A4Y9SEV7</accession>
<dbReference type="Gene3D" id="1.10.10.10">
    <property type="entry name" value="Winged helix-like DNA-binding domain superfamily/Winged helix DNA-binding domain"/>
    <property type="match status" value="1"/>
</dbReference>
<dbReference type="GO" id="GO:0030170">
    <property type="term" value="F:pyridoxal phosphate binding"/>
    <property type="evidence" value="ECO:0007669"/>
    <property type="project" value="InterPro"/>
</dbReference>
<protein>
    <recommendedName>
        <fullName evidence="2">MOSC domain-containing protein</fullName>
    </recommendedName>
</protein>
<evidence type="ECO:0000313" key="4">
    <source>
        <dbReference type="Proteomes" id="UP000298438"/>
    </source>
</evidence>
<dbReference type="GO" id="GO:0003824">
    <property type="term" value="F:catalytic activity"/>
    <property type="evidence" value="ECO:0007669"/>
    <property type="project" value="InterPro"/>
</dbReference>
<dbReference type="InterPro" id="IPR011037">
    <property type="entry name" value="Pyrv_Knase-like_insert_dom_sf"/>
</dbReference>
<dbReference type="GO" id="GO:0030151">
    <property type="term" value="F:molybdenum ion binding"/>
    <property type="evidence" value="ECO:0007669"/>
    <property type="project" value="InterPro"/>
</dbReference>
<dbReference type="GO" id="GO:0006281">
    <property type="term" value="P:DNA repair"/>
    <property type="evidence" value="ECO:0007669"/>
    <property type="project" value="InterPro"/>
</dbReference>
<comment type="caution">
    <text evidence="3">The sequence shown here is derived from an EMBL/GenBank/DDBJ whole genome shotgun (WGS) entry which is preliminary data.</text>
</comment>
<dbReference type="SUPFAM" id="SSF50800">
    <property type="entry name" value="PK beta-barrel domain-like"/>
    <property type="match status" value="1"/>
</dbReference>
<proteinExistence type="predicted"/>
<dbReference type="InterPro" id="IPR005302">
    <property type="entry name" value="MoCF_Sase_C"/>
</dbReference>
<name>A0A4Y9SEV7_9BURK</name>
<keyword evidence="1" id="KW-0227">DNA damage</keyword>
<dbReference type="Gene3D" id="2.40.33.20">
    <property type="entry name" value="PK beta-barrel domain-like"/>
    <property type="match status" value="1"/>
</dbReference>
<keyword evidence="4" id="KW-1185">Reference proteome</keyword>
<evidence type="ECO:0000313" key="3">
    <source>
        <dbReference type="EMBL" id="TFW21574.1"/>
    </source>
</evidence>
<dbReference type="InterPro" id="IPR036388">
    <property type="entry name" value="WH-like_DNA-bd_sf"/>
</dbReference>
<dbReference type="SUPFAM" id="SSF46767">
    <property type="entry name" value="Methylated DNA-protein cysteine methyltransferase, C-terminal domain"/>
    <property type="match status" value="1"/>
</dbReference>
<organism evidence="3 4">
    <name type="scientific">Zemynaea arenosa</name>
    <dbReference type="NCBI Taxonomy" id="2561931"/>
    <lineage>
        <taxon>Bacteria</taxon>
        <taxon>Pseudomonadati</taxon>
        <taxon>Pseudomonadota</taxon>
        <taxon>Betaproteobacteria</taxon>
        <taxon>Burkholderiales</taxon>
        <taxon>Oxalobacteraceae</taxon>
        <taxon>Telluria group</taxon>
        <taxon>Zemynaea</taxon>
    </lineage>
</organism>